<evidence type="ECO:0000256" key="1">
    <source>
        <dbReference type="SAM" id="MobiDB-lite"/>
    </source>
</evidence>
<sequence length="151" mass="15779">MIFAIGGMPLNDKPSAETGEPPGKLVSVETWLQQPALVVRGAAPRRESSWAQVITMYANTFGAHLSGTIPELVFASPNSTFGSKCLQEHLIYSAGLVGELALSKVLGEASGVAGSDTHRRPLSPVFAVSIQTDGRLPTFECGVTTGPESPG</sequence>
<dbReference type="EMBL" id="JAVRFA010000174">
    <property type="protein sequence ID" value="MDT0399909.1"/>
    <property type="molecule type" value="Genomic_DNA"/>
</dbReference>
<organism evidence="2 3">
    <name type="scientific">Streptomyces edwardsiae</name>
    <dbReference type="NCBI Taxonomy" id="3075527"/>
    <lineage>
        <taxon>Bacteria</taxon>
        <taxon>Bacillati</taxon>
        <taxon>Actinomycetota</taxon>
        <taxon>Actinomycetes</taxon>
        <taxon>Kitasatosporales</taxon>
        <taxon>Streptomycetaceae</taxon>
        <taxon>Streptomyces</taxon>
    </lineage>
</organism>
<reference evidence="3" key="1">
    <citation type="submission" date="2023-07" db="EMBL/GenBank/DDBJ databases">
        <title>30 novel species of actinomycetes from the DSMZ collection.</title>
        <authorList>
            <person name="Nouioui I."/>
        </authorList>
    </citation>
    <scope>NUCLEOTIDE SEQUENCE [LARGE SCALE GENOMIC DNA]</scope>
    <source>
        <strain evidence="3">DSM 41636</strain>
    </source>
</reference>
<gene>
    <name evidence="2" type="ORF">RM705_35190</name>
</gene>
<feature type="region of interest" description="Disordered" evidence="1">
    <location>
        <begin position="1"/>
        <end position="22"/>
    </location>
</feature>
<evidence type="ECO:0000313" key="3">
    <source>
        <dbReference type="Proteomes" id="UP001183881"/>
    </source>
</evidence>
<dbReference type="RefSeq" id="WP_311649450.1">
    <property type="nucleotide sequence ID" value="NZ_JAVRFA010000174.1"/>
</dbReference>
<evidence type="ECO:0000313" key="2">
    <source>
        <dbReference type="EMBL" id="MDT0399909.1"/>
    </source>
</evidence>
<dbReference type="Proteomes" id="UP001183881">
    <property type="component" value="Unassembled WGS sequence"/>
</dbReference>
<keyword evidence="3" id="KW-1185">Reference proteome</keyword>
<proteinExistence type="predicted"/>
<protein>
    <submittedName>
        <fullName evidence="2">Uncharacterized protein</fullName>
    </submittedName>
</protein>
<comment type="caution">
    <text evidence="2">The sequence shown here is derived from an EMBL/GenBank/DDBJ whole genome shotgun (WGS) entry which is preliminary data.</text>
</comment>
<feature type="non-terminal residue" evidence="2">
    <location>
        <position position="151"/>
    </location>
</feature>
<name>A0ABU2Q6A6_9ACTN</name>
<accession>A0ABU2Q6A6</accession>